<dbReference type="AlphaFoldDB" id="A0A4P9XV68"/>
<dbReference type="STRING" id="78915.A0A4P9XV68"/>
<gene>
    <name evidence="3" type="ORF">THASP1DRAFT_22102</name>
</gene>
<dbReference type="EMBL" id="KZ992467">
    <property type="protein sequence ID" value="RKP10164.1"/>
    <property type="molecule type" value="Genomic_DNA"/>
</dbReference>
<feature type="region of interest" description="Disordered" evidence="1">
    <location>
        <begin position="171"/>
        <end position="194"/>
    </location>
</feature>
<dbReference type="Pfam" id="PF20946">
    <property type="entry name" value="Ctf4_C"/>
    <property type="match status" value="1"/>
</dbReference>
<evidence type="ECO:0000256" key="1">
    <source>
        <dbReference type="SAM" id="MobiDB-lite"/>
    </source>
</evidence>
<protein>
    <recommendedName>
        <fullName evidence="2">WDHD1/CFT4 helical bundle domain-containing protein</fullName>
    </recommendedName>
</protein>
<dbReference type="GO" id="GO:0006261">
    <property type="term" value="P:DNA-templated DNA replication"/>
    <property type="evidence" value="ECO:0007669"/>
    <property type="project" value="TreeGrafter"/>
</dbReference>
<feature type="domain" description="WDHD1/CFT4 helical bundle" evidence="2">
    <location>
        <begin position="37"/>
        <end position="125"/>
    </location>
</feature>
<dbReference type="PANTHER" id="PTHR19932:SF10">
    <property type="entry name" value="WD REPEAT AND HMG-BOX DNA-BINDING PROTEIN 1"/>
    <property type="match status" value="1"/>
</dbReference>
<reference evidence="4" key="1">
    <citation type="journal article" date="2018" name="Nat. Microbiol.">
        <title>Leveraging single-cell genomics to expand the fungal tree of life.</title>
        <authorList>
            <person name="Ahrendt S.R."/>
            <person name="Quandt C.A."/>
            <person name="Ciobanu D."/>
            <person name="Clum A."/>
            <person name="Salamov A."/>
            <person name="Andreopoulos B."/>
            <person name="Cheng J.F."/>
            <person name="Woyke T."/>
            <person name="Pelin A."/>
            <person name="Henrissat B."/>
            <person name="Reynolds N.K."/>
            <person name="Benny G.L."/>
            <person name="Smith M.E."/>
            <person name="James T.Y."/>
            <person name="Grigoriev I.V."/>
        </authorList>
    </citation>
    <scope>NUCLEOTIDE SEQUENCE [LARGE SCALE GENOMIC DNA]</scope>
    <source>
        <strain evidence="4">RSA 1356</strain>
    </source>
</reference>
<accession>A0A4P9XV68</accession>
<dbReference type="GO" id="GO:0000278">
    <property type="term" value="P:mitotic cell cycle"/>
    <property type="evidence" value="ECO:0007669"/>
    <property type="project" value="TreeGrafter"/>
</dbReference>
<dbReference type="OrthoDB" id="427368at2759"/>
<evidence type="ECO:0000259" key="2">
    <source>
        <dbReference type="Pfam" id="PF20946"/>
    </source>
</evidence>
<dbReference type="InterPro" id="IPR048591">
    <property type="entry name" value="WDHD1/CFT4_hel"/>
</dbReference>
<proteinExistence type="predicted"/>
<organism evidence="3 4">
    <name type="scientific">Thamnocephalis sphaerospora</name>
    <dbReference type="NCBI Taxonomy" id="78915"/>
    <lineage>
        <taxon>Eukaryota</taxon>
        <taxon>Fungi</taxon>
        <taxon>Fungi incertae sedis</taxon>
        <taxon>Zoopagomycota</taxon>
        <taxon>Zoopagomycotina</taxon>
        <taxon>Zoopagomycetes</taxon>
        <taxon>Zoopagales</taxon>
        <taxon>Sigmoideomycetaceae</taxon>
        <taxon>Thamnocephalis</taxon>
    </lineage>
</organism>
<dbReference type="GO" id="GO:0003682">
    <property type="term" value="F:chromatin binding"/>
    <property type="evidence" value="ECO:0007669"/>
    <property type="project" value="TreeGrafter"/>
</dbReference>
<dbReference type="GO" id="GO:0043596">
    <property type="term" value="C:nuclear replication fork"/>
    <property type="evidence" value="ECO:0007669"/>
    <property type="project" value="TreeGrafter"/>
</dbReference>
<keyword evidence="4" id="KW-1185">Reference proteome</keyword>
<sequence>MGFALQGGRQYPSFSRPVISEFELRIPILPWDSGEMEQEEKLLRMRTLSTVDLGLMDAATSSRSQASMDKLVLSMVQLACKADKSQRALELCSMLYLPAAYDAACKIANYHRMTALVERIMLLKELLIFTVTKANVEQATRVVVRDGSGNASQGKVDILGLIRQANATVKRGSMTDSNGARKRQTTLKDRDIDV</sequence>
<dbReference type="Proteomes" id="UP000271241">
    <property type="component" value="Unassembled WGS sequence"/>
</dbReference>
<dbReference type="PANTHER" id="PTHR19932">
    <property type="entry name" value="WD REPEAT AND HMG-BOX DNA BINDING PROTEIN"/>
    <property type="match status" value="1"/>
</dbReference>
<evidence type="ECO:0000313" key="4">
    <source>
        <dbReference type="Proteomes" id="UP000271241"/>
    </source>
</evidence>
<dbReference type="GO" id="GO:0006281">
    <property type="term" value="P:DNA repair"/>
    <property type="evidence" value="ECO:0007669"/>
    <property type="project" value="TreeGrafter"/>
</dbReference>
<evidence type="ECO:0000313" key="3">
    <source>
        <dbReference type="EMBL" id="RKP10164.1"/>
    </source>
</evidence>
<name>A0A4P9XV68_9FUNG</name>